<feature type="transmembrane region" description="Helical" evidence="7">
    <location>
        <begin position="297"/>
        <end position="328"/>
    </location>
</feature>
<sequence length="413" mass="43537">MANSPRFEFTQGTAGYANYKWLGWGLFILLLVIVAFAFNDTGQITLLDNKYAIGLPRVTKAISFMIAILGLQVVAGFTGQLSLGQGFFFGTGAYLSSWLVADHNWAWFTSLLVVIPVCFLLGMAFGIPALRIRGLYLALVTLGLAAVFPSIVQLKVLEDQTAGAAGKLTDSDLVPPDWLPLDGAATGMQKIPLIGKFFGDGDLSGKEEQRIWTFFVMVVLAFICFKMVGNLVKSRPGRALRAVRDNETSAAVTGINLSFYKTMSFGVASALGGVGGMVYVAELGIASPGDFTQLISIFFIVGMVVGGVGTLSGAVVGGLVIAFIPAWASDTQNLPGIPERWLQGPTGPLIMGAMLIVLTFFLPGGIISGVRQIKAKFVRILPKMPALAGSTAGAGTPPPDETTVTPSDPSGDA</sequence>
<name>A0A6C7EFJ5_ILUCY</name>
<gene>
    <name evidence="8" type="ORF">YM304_30740</name>
</gene>
<feature type="transmembrane region" description="Helical" evidence="7">
    <location>
        <begin position="84"/>
        <end position="101"/>
    </location>
</feature>
<evidence type="ECO:0000313" key="9">
    <source>
        <dbReference type="Proteomes" id="UP000011863"/>
    </source>
</evidence>
<accession>A0A6C7EFJ5</accession>
<evidence type="ECO:0000256" key="5">
    <source>
        <dbReference type="ARBA" id="ARBA00023136"/>
    </source>
</evidence>
<keyword evidence="5 7" id="KW-0472">Membrane</keyword>
<evidence type="ECO:0000256" key="6">
    <source>
        <dbReference type="SAM" id="MobiDB-lite"/>
    </source>
</evidence>
<keyword evidence="3 7" id="KW-0812">Transmembrane</keyword>
<keyword evidence="2" id="KW-1003">Cell membrane</keyword>
<dbReference type="OrthoDB" id="9814461at2"/>
<dbReference type="AlphaFoldDB" id="A0A6C7EFJ5"/>
<dbReference type="GO" id="GO:0015658">
    <property type="term" value="F:branched-chain amino acid transmembrane transporter activity"/>
    <property type="evidence" value="ECO:0007669"/>
    <property type="project" value="InterPro"/>
</dbReference>
<dbReference type="EMBL" id="AP012057">
    <property type="protein sequence ID" value="BAN03388.1"/>
    <property type="molecule type" value="Genomic_DNA"/>
</dbReference>
<feature type="transmembrane region" description="Helical" evidence="7">
    <location>
        <begin position="58"/>
        <end position="77"/>
    </location>
</feature>
<dbReference type="CDD" id="cd06581">
    <property type="entry name" value="TM_PBP1_LivM_like"/>
    <property type="match status" value="1"/>
</dbReference>
<dbReference type="PANTHER" id="PTHR30482">
    <property type="entry name" value="HIGH-AFFINITY BRANCHED-CHAIN AMINO ACID TRANSPORT SYSTEM PERMEASE"/>
    <property type="match status" value="1"/>
</dbReference>
<dbReference type="PANTHER" id="PTHR30482:SF20">
    <property type="entry name" value="HIGH-AFFINITY BRANCHED-CHAIN AMINO ACID TRANSPORT SYSTEM PERMEASE PROTEIN LIVM"/>
    <property type="match status" value="1"/>
</dbReference>
<dbReference type="RefSeq" id="WP_015442635.1">
    <property type="nucleotide sequence ID" value="NC_020520.1"/>
</dbReference>
<evidence type="ECO:0000256" key="1">
    <source>
        <dbReference type="ARBA" id="ARBA00004651"/>
    </source>
</evidence>
<keyword evidence="9" id="KW-1185">Reference proteome</keyword>
<dbReference type="Proteomes" id="UP000011863">
    <property type="component" value="Chromosome"/>
</dbReference>
<evidence type="ECO:0000256" key="2">
    <source>
        <dbReference type="ARBA" id="ARBA00022475"/>
    </source>
</evidence>
<feature type="transmembrane region" description="Helical" evidence="7">
    <location>
        <begin position="211"/>
        <end position="232"/>
    </location>
</feature>
<proteinExistence type="predicted"/>
<feature type="transmembrane region" description="Helical" evidence="7">
    <location>
        <begin position="21"/>
        <end position="38"/>
    </location>
</feature>
<dbReference type="Pfam" id="PF02653">
    <property type="entry name" value="BPD_transp_2"/>
    <property type="match status" value="1"/>
</dbReference>
<evidence type="ECO:0000313" key="8">
    <source>
        <dbReference type="EMBL" id="BAN03388.1"/>
    </source>
</evidence>
<evidence type="ECO:0000256" key="3">
    <source>
        <dbReference type="ARBA" id="ARBA00022692"/>
    </source>
</evidence>
<evidence type="ECO:0000256" key="4">
    <source>
        <dbReference type="ARBA" id="ARBA00022989"/>
    </source>
</evidence>
<feature type="transmembrane region" description="Helical" evidence="7">
    <location>
        <begin position="107"/>
        <end position="127"/>
    </location>
</feature>
<dbReference type="GO" id="GO:0005886">
    <property type="term" value="C:plasma membrane"/>
    <property type="evidence" value="ECO:0007669"/>
    <property type="project" value="UniProtKB-SubCell"/>
</dbReference>
<dbReference type="InterPro" id="IPR001851">
    <property type="entry name" value="ABC_transp_permease"/>
</dbReference>
<keyword evidence="4 7" id="KW-1133">Transmembrane helix</keyword>
<feature type="region of interest" description="Disordered" evidence="6">
    <location>
        <begin position="389"/>
        <end position="413"/>
    </location>
</feature>
<feature type="transmembrane region" description="Helical" evidence="7">
    <location>
        <begin position="348"/>
        <end position="370"/>
    </location>
</feature>
<organism evidence="8 9">
    <name type="scientific">Ilumatobacter coccineus (strain NBRC 103263 / KCTC 29153 / YM16-304)</name>
    <dbReference type="NCBI Taxonomy" id="1313172"/>
    <lineage>
        <taxon>Bacteria</taxon>
        <taxon>Bacillati</taxon>
        <taxon>Actinomycetota</taxon>
        <taxon>Acidimicrobiia</taxon>
        <taxon>Acidimicrobiales</taxon>
        <taxon>Ilumatobacteraceae</taxon>
        <taxon>Ilumatobacter</taxon>
    </lineage>
</organism>
<dbReference type="KEGG" id="aym:YM304_30740"/>
<comment type="subcellular location">
    <subcellularLocation>
        <location evidence="1">Cell membrane</location>
        <topology evidence="1">Multi-pass membrane protein</topology>
    </subcellularLocation>
</comment>
<evidence type="ECO:0000256" key="7">
    <source>
        <dbReference type="SAM" id="Phobius"/>
    </source>
</evidence>
<reference evidence="8 9" key="1">
    <citation type="journal article" date="2013" name="Int. J. Syst. Evol. Microbiol.">
        <title>Ilumatobacter nonamiense sp. nov. and Ilumatobacter coccineum sp. nov., isolated from seashore sand.</title>
        <authorList>
            <person name="Matsumoto A."/>
            <person name="Kasai H."/>
            <person name="Matsuo Y."/>
            <person name="Shizuri Y."/>
            <person name="Ichikawa N."/>
            <person name="Fujita N."/>
            <person name="Omura S."/>
            <person name="Takahashi Y."/>
        </authorList>
    </citation>
    <scope>NUCLEOTIDE SEQUENCE [LARGE SCALE GENOMIC DNA]</scope>
    <source>
        <strain evidence="9">NBRC 103263 / KCTC 29153 / YM16-304</strain>
    </source>
</reference>
<protein>
    <submittedName>
        <fullName evidence="8">Putative branched-chain amino acid ABC transporter permease protein</fullName>
    </submittedName>
</protein>
<feature type="compositionally biased region" description="Polar residues" evidence="6">
    <location>
        <begin position="402"/>
        <end position="413"/>
    </location>
</feature>
<feature type="transmembrane region" description="Helical" evidence="7">
    <location>
        <begin position="134"/>
        <end position="152"/>
    </location>
</feature>
<dbReference type="InterPro" id="IPR043428">
    <property type="entry name" value="LivM-like"/>
</dbReference>